<name>A0A8S5UAD5_9CAUD</name>
<organism evidence="1">
    <name type="scientific">Siphoviridae sp. cti6K1</name>
    <dbReference type="NCBI Taxonomy" id="2825620"/>
    <lineage>
        <taxon>Viruses</taxon>
        <taxon>Duplodnaviria</taxon>
        <taxon>Heunggongvirae</taxon>
        <taxon>Uroviricota</taxon>
        <taxon>Caudoviricetes</taxon>
    </lineage>
</organism>
<proteinExistence type="predicted"/>
<dbReference type="EMBL" id="BK016054">
    <property type="protein sequence ID" value="DAF91441.1"/>
    <property type="molecule type" value="Genomic_DNA"/>
</dbReference>
<protein>
    <submittedName>
        <fullName evidence="1">Uncharacterized protein</fullName>
    </submittedName>
</protein>
<sequence>MYAGKTYCIIFGAVEQPRKFVRLLFLYLKQL</sequence>
<reference evidence="1" key="1">
    <citation type="journal article" date="2021" name="Proc. Natl. Acad. Sci. U.S.A.">
        <title>A Catalog of Tens of Thousands of Viruses from Human Metagenomes Reveals Hidden Associations with Chronic Diseases.</title>
        <authorList>
            <person name="Tisza M.J."/>
            <person name="Buck C.B."/>
        </authorList>
    </citation>
    <scope>NUCLEOTIDE SEQUENCE</scope>
    <source>
        <strain evidence="1">Cti6K1</strain>
    </source>
</reference>
<evidence type="ECO:0000313" key="1">
    <source>
        <dbReference type="EMBL" id="DAF91441.1"/>
    </source>
</evidence>
<accession>A0A8S5UAD5</accession>